<dbReference type="OrthoDB" id="9813321at2"/>
<evidence type="ECO:0000313" key="2">
    <source>
        <dbReference type="EMBL" id="TLD79652.1"/>
    </source>
</evidence>
<protein>
    <submittedName>
        <fullName evidence="2">Uncharacterized protein</fullName>
    </submittedName>
</protein>
<sequence>MSIGSNVSGGKFKCNKCNYVITMLSASSLPPCPNCKSNNTWKNLSGKGDAPSHPYPNEK</sequence>
<dbReference type="Proteomes" id="UP000029925">
    <property type="component" value="Unassembled WGS sequence"/>
</dbReference>
<dbReference type="Pfam" id="PF07295">
    <property type="entry name" value="DUF1451"/>
    <property type="match status" value="1"/>
</dbReference>
<comment type="caution">
    <text evidence="2">The sequence shown here is derived from an EMBL/GenBank/DDBJ whole genome shotgun (WGS) entry which is preliminary data.</text>
</comment>
<reference evidence="2 3" key="1">
    <citation type="journal article" date="2014" name="Genome Announc.">
        <title>Draft genome sequences of eight enterohepatic helicobacter species isolated from both laboratory and wild rodents.</title>
        <authorList>
            <person name="Sheh A."/>
            <person name="Shen Z."/>
            <person name="Fox J.G."/>
        </authorList>
    </citation>
    <scope>NUCLEOTIDE SEQUENCE [LARGE SCALE GENOMIC DNA]</scope>
    <source>
        <strain evidence="2 3">MIT 98-6810</strain>
    </source>
</reference>
<evidence type="ECO:0000256" key="1">
    <source>
        <dbReference type="SAM" id="MobiDB-lite"/>
    </source>
</evidence>
<organism evidence="2 3">
    <name type="scientific">Helicobacter typhlonius</name>
    <dbReference type="NCBI Taxonomy" id="76936"/>
    <lineage>
        <taxon>Bacteria</taxon>
        <taxon>Pseudomonadati</taxon>
        <taxon>Campylobacterota</taxon>
        <taxon>Epsilonproteobacteria</taxon>
        <taxon>Campylobacterales</taxon>
        <taxon>Helicobacteraceae</taxon>
        <taxon>Helicobacter</taxon>
    </lineage>
</organism>
<keyword evidence="3" id="KW-1185">Reference proteome</keyword>
<gene>
    <name evidence="2" type="ORF">LS75_000335</name>
</gene>
<name>A0A4V6HY84_9HELI</name>
<accession>A0A4V6HY84</accession>
<proteinExistence type="predicted"/>
<evidence type="ECO:0000313" key="3">
    <source>
        <dbReference type="Proteomes" id="UP000029925"/>
    </source>
</evidence>
<dbReference type="InterPro" id="IPR009912">
    <property type="entry name" value="DUF1451"/>
</dbReference>
<dbReference type="EMBL" id="JRPF02000001">
    <property type="protein sequence ID" value="TLD79652.1"/>
    <property type="molecule type" value="Genomic_DNA"/>
</dbReference>
<feature type="region of interest" description="Disordered" evidence="1">
    <location>
        <begin position="40"/>
        <end position="59"/>
    </location>
</feature>
<dbReference type="AlphaFoldDB" id="A0A4V6HY84"/>